<feature type="transmembrane region" description="Helical" evidence="6">
    <location>
        <begin position="21"/>
        <end position="39"/>
    </location>
</feature>
<protein>
    <recommendedName>
        <fullName evidence="7">SSD domain-containing protein</fullName>
    </recommendedName>
</protein>
<feature type="domain" description="SSD" evidence="7">
    <location>
        <begin position="327"/>
        <end position="423"/>
    </location>
</feature>
<evidence type="ECO:0000256" key="4">
    <source>
        <dbReference type="ARBA" id="ARBA00022989"/>
    </source>
</evidence>
<comment type="subcellular location">
    <subcellularLocation>
        <location evidence="1">Cell membrane</location>
        <topology evidence="1">Multi-pass membrane protein</topology>
    </subcellularLocation>
</comment>
<evidence type="ECO:0000256" key="5">
    <source>
        <dbReference type="ARBA" id="ARBA00023136"/>
    </source>
</evidence>
<feature type="transmembrane region" description="Helical" evidence="6">
    <location>
        <begin position="400"/>
        <end position="424"/>
    </location>
</feature>
<sequence length="891" mass="94893">MRKLGERILLTTATLCARRPWLVIGVSAAITVLAGWYSTKLGVDTSTDNVLAHSLPFKQHDAEYRKDFPKKESSLVIIDGPTGADADSAADNLAVRLKARPELFSDVEVPGTAEFFTNNGLLYLAPDKLQNLLGQITGAKDLLTSFARDPSLRGVADTVSDQASSRNSEQATRLYTQLGETATARANDEEQTVDWVSVLNFERPGSRPGTRRFVLAKPLLDNTSLDRAGPALNALNEEIKGVLEEETQGIKVQVTGDPSLRQQELNDAFKGAVAASSLSFILVALSLIIGIRSGRLIVTLLIVLVIGGVWTTGLAALFVGNLNLISIAFMVLFFGLGVDFGTHMGLRFLEERKNGLPFEGALKASMMEEAPSIGLSTLCAALAFLSFVPTTYTGLAEFGIISALGMVVAFVVTFTLQPALMSVMPPKVPKWGSYNIGVGAFIKRHHMAILVVSALVTVGALYAAKDARVDVNPLNLQDPKAPPVVAYRDLAKDPATSPYSLNVVAADQADAAARIKKLEVIPGVKKVATANDFLPQDQEPKIQAIERAARTLGPAFMTGEPRPAPNDAQLRQAFASILAASERAADTAPEGSDLKTAAEAFRDGMKEFAEKKGSEPEALQVLQEAFVGSQTDIVDGLRSRLSPKVVTLADLPAEVRDDWVTANGRLRLQIQPDSDIGSPEALEDFANKISAVEPTATGVPASITGAGNAIQWSFAEAIVYTVIAIALIVAFLRRRLSDVLLILAPLAVASIWTVGAAALLDLPFNFANVIVIPLLIGLGVAGSVHIVVRARELAHENKGKKLKDRLDVLDTSTSLAVLVAQLNTVAAFATLAISHHQGLYSMGLLLGLSILLVVIVCLVVLPAGMIALHRPGVIAEELEAAPVKASRKKKA</sequence>
<reference evidence="8 9" key="1">
    <citation type="submission" date="2020-08" db="EMBL/GenBank/DDBJ databases">
        <title>Genome sequence of Rhizobiales bacterium strain IZ6.</title>
        <authorList>
            <person name="Nakai R."/>
            <person name="Naganuma T."/>
        </authorList>
    </citation>
    <scope>NUCLEOTIDE SEQUENCE [LARGE SCALE GENOMIC DNA]</scope>
    <source>
        <strain evidence="8 9">IZ6</strain>
    </source>
</reference>
<feature type="transmembrane region" description="Helical" evidence="6">
    <location>
        <begin position="712"/>
        <end position="732"/>
    </location>
</feature>
<feature type="transmembrane region" description="Helical" evidence="6">
    <location>
        <begin position="839"/>
        <end position="861"/>
    </location>
</feature>
<evidence type="ECO:0000313" key="8">
    <source>
        <dbReference type="EMBL" id="BCJ91978.1"/>
    </source>
</evidence>
<evidence type="ECO:0000256" key="6">
    <source>
        <dbReference type="SAM" id="Phobius"/>
    </source>
</evidence>
<keyword evidence="2" id="KW-1003">Cell membrane</keyword>
<keyword evidence="3 6" id="KW-0812">Transmembrane</keyword>
<dbReference type="GO" id="GO:0005886">
    <property type="term" value="C:plasma membrane"/>
    <property type="evidence" value="ECO:0007669"/>
    <property type="project" value="UniProtKB-SubCell"/>
</dbReference>
<dbReference type="Pfam" id="PF03176">
    <property type="entry name" value="MMPL"/>
    <property type="match status" value="2"/>
</dbReference>
<dbReference type="Proteomes" id="UP000515317">
    <property type="component" value="Chromosome"/>
</dbReference>
<dbReference type="Gene3D" id="1.20.1640.10">
    <property type="entry name" value="Multidrug efflux transporter AcrB transmembrane domain"/>
    <property type="match status" value="2"/>
</dbReference>
<keyword evidence="9" id="KW-1185">Reference proteome</keyword>
<feature type="transmembrane region" description="Helical" evidence="6">
    <location>
        <begin position="324"/>
        <end position="349"/>
    </location>
</feature>
<dbReference type="SUPFAM" id="SSF82866">
    <property type="entry name" value="Multidrug efflux transporter AcrB transmembrane domain"/>
    <property type="match status" value="2"/>
</dbReference>
<dbReference type="EMBL" id="AP023361">
    <property type="protein sequence ID" value="BCJ91978.1"/>
    <property type="molecule type" value="Genomic_DNA"/>
</dbReference>
<dbReference type="PROSITE" id="PS50156">
    <property type="entry name" value="SSD"/>
    <property type="match status" value="1"/>
</dbReference>
<dbReference type="KEGG" id="tso:IZ6_27130"/>
<evidence type="ECO:0000313" key="9">
    <source>
        <dbReference type="Proteomes" id="UP000515317"/>
    </source>
</evidence>
<name>A0A6S6QZB4_9HYPH</name>
<feature type="transmembrane region" description="Helical" evidence="6">
    <location>
        <begin position="808"/>
        <end position="833"/>
    </location>
</feature>
<dbReference type="InterPro" id="IPR050545">
    <property type="entry name" value="Mycobact_MmpL"/>
</dbReference>
<evidence type="ECO:0000256" key="1">
    <source>
        <dbReference type="ARBA" id="ARBA00004651"/>
    </source>
</evidence>
<feature type="transmembrane region" description="Helical" evidence="6">
    <location>
        <begin position="445"/>
        <end position="464"/>
    </location>
</feature>
<feature type="transmembrane region" description="Helical" evidence="6">
    <location>
        <begin position="739"/>
        <end position="760"/>
    </location>
</feature>
<evidence type="ECO:0000256" key="2">
    <source>
        <dbReference type="ARBA" id="ARBA00022475"/>
    </source>
</evidence>
<dbReference type="InterPro" id="IPR004869">
    <property type="entry name" value="MMPL_dom"/>
</dbReference>
<dbReference type="InterPro" id="IPR000731">
    <property type="entry name" value="SSD"/>
</dbReference>
<feature type="transmembrane region" description="Helical" evidence="6">
    <location>
        <begin position="766"/>
        <end position="788"/>
    </location>
</feature>
<keyword evidence="5 6" id="KW-0472">Membrane</keyword>
<feature type="transmembrane region" description="Helical" evidence="6">
    <location>
        <begin position="296"/>
        <end position="318"/>
    </location>
</feature>
<dbReference type="RefSeq" id="WP_222875587.1">
    <property type="nucleotide sequence ID" value="NZ_AP023361.1"/>
</dbReference>
<organism evidence="8 9">
    <name type="scientific">Terrihabitans soli</name>
    <dbReference type="NCBI Taxonomy" id="708113"/>
    <lineage>
        <taxon>Bacteria</taxon>
        <taxon>Pseudomonadati</taxon>
        <taxon>Pseudomonadota</taxon>
        <taxon>Alphaproteobacteria</taxon>
        <taxon>Hyphomicrobiales</taxon>
        <taxon>Terrihabitans</taxon>
    </lineage>
</organism>
<proteinExistence type="predicted"/>
<dbReference type="InterPro" id="IPR017841">
    <property type="entry name" value="Hopanoid_biosynth_HpnN"/>
</dbReference>
<dbReference type="PANTHER" id="PTHR33406">
    <property type="entry name" value="MEMBRANE PROTEIN MJ1562-RELATED"/>
    <property type="match status" value="1"/>
</dbReference>
<gene>
    <name evidence="8" type="ORF">IZ6_27130</name>
</gene>
<dbReference type="PANTHER" id="PTHR33406:SF13">
    <property type="entry name" value="MEMBRANE PROTEIN YDFJ"/>
    <property type="match status" value="1"/>
</dbReference>
<feature type="transmembrane region" description="Helical" evidence="6">
    <location>
        <begin position="370"/>
        <end position="388"/>
    </location>
</feature>
<evidence type="ECO:0000259" key="7">
    <source>
        <dbReference type="PROSITE" id="PS50156"/>
    </source>
</evidence>
<dbReference type="AlphaFoldDB" id="A0A6S6QZB4"/>
<evidence type="ECO:0000256" key="3">
    <source>
        <dbReference type="ARBA" id="ARBA00022692"/>
    </source>
</evidence>
<keyword evidence="4 6" id="KW-1133">Transmembrane helix</keyword>
<dbReference type="NCBIfam" id="TIGR03480">
    <property type="entry name" value="HpnN"/>
    <property type="match status" value="1"/>
</dbReference>
<accession>A0A6S6QZB4</accession>
<feature type="transmembrane region" description="Helical" evidence="6">
    <location>
        <begin position="268"/>
        <end position="289"/>
    </location>
</feature>